<sequence length="166" mass="18586">MKGMFLCHHLCVKRNMGIMLVGQVVQVAQAVIQGPRLVILTVTAPLLDRMLDDLLGLKCVRCRCAVYYRERPHLWDFVSMILGWISGSCFGMQITSIYMNRDVGNIERVEESRQKGNVAEHASRSIQTLNFDKNTSCKIFSSISKFFTKGLGAIKSKFSGSALYGS</sequence>
<reference evidence="1 2" key="1">
    <citation type="submission" date="2021-07" db="EMBL/GenBank/DDBJ databases">
        <title>The Aristolochia fimbriata genome: insights into angiosperm evolution, floral development and chemical biosynthesis.</title>
        <authorList>
            <person name="Jiao Y."/>
        </authorList>
    </citation>
    <scope>NUCLEOTIDE SEQUENCE [LARGE SCALE GENOMIC DNA]</scope>
    <source>
        <strain evidence="1">IBCAS-2021</strain>
        <tissue evidence="1">Leaf</tissue>
    </source>
</reference>
<name>A0AAV7EEJ4_ARIFI</name>
<dbReference type="Proteomes" id="UP000825729">
    <property type="component" value="Unassembled WGS sequence"/>
</dbReference>
<organism evidence="1 2">
    <name type="scientific">Aristolochia fimbriata</name>
    <name type="common">White veined hardy Dutchman's pipe vine</name>
    <dbReference type="NCBI Taxonomy" id="158543"/>
    <lineage>
        <taxon>Eukaryota</taxon>
        <taxon>Viridiplantae</taxon>
        <taxon>Streptophyta</taxon>
        <taxon>Embryophyta</taxon>
        <taxon>Tracheophyta</taxon>
        <taxon>Spermatophyta</taxon>
        <taxon>Magnoliopsida</taxon>
        <taxon>Magnoliidae</taxon>
        <taxon>Piperales</taxon>
        <taxon>Aristolochiaceae</taxon>
        <taxon>Aristolochia</taxon>
    </lineage>
</organism>
<evidence type="ECO:0000313" key="1">
    <source>
        <dbReference type="EMBL" id="KAG9446132.1"/>
    </source>
</evidence>
<keyword evidence="2" id="KW-1185">Reference proteome</keyword>
<evidence type="ECO:0000313" key="2">
    <source>
        <dbReference type="Proteomes" id="UP000825729"/>
    </source>
</evidence>
<comment type="caution">
    <text evidence="1">The sequence shown here is derived from an EMBL/GenBank/DDBJ whole genome shotgun (WGS) entry which is preliminary data.</text>
</comment>
<gene>
    <name evidence="1" type="ORF">H6P81_012260</name>
</gene>
<proteinExistence type="predicted"/>
<protein>
    <submittedName>
        <fullName evidence="1">Uncharacterized protein</fullName>
    </submittedName>
</protein>
<accession>A0AAV7EEJ4</accession>
<dbReference type="EMBL" id="JAINDJ010000005">
    <property type="protein sequence ID" value="KAG9446132.1"/>
    <property type="molecule type" value="Genomic_DNA"/>
</dbReference>
<dbReference type="AlphaFoldDB" id="A0AAV7EEJ4"/>